<protein>
    <recommendedName>
        <fullName evidence="1">peptide-methionine (R)-S-oxide reductase</fullName>
        <ecNumber evidence="1">1.8.4.12</ecNumber>
    </recommendedName>
</protein>
<evidence type="ECO:0000313" key="5">
    <source>
        <dbReference type="EMBL" id="NPU69750.1"/>
    </source>
</evidence>
<organism evidence="5 6">
    <name type="scientific">Bradyrhizobium aeschynomenes</name>
    <dbReference type="NCBI Taxonomy" id="2734909"/>
    <lineage>
        <taxon>Bacteria</taxon>
        <taxon>Pseudomonadati</taxon>
        <taxon>Pseudomonadota</taxon>
        <taxon>Alphaproteobacteria</taxon>
        <taxon>Hyphomicrobiales</taxon>
        <taxon>Nitrobacteraceae</taxon>
        <taxon>Bradyrhizobium</taxon>
    </lineage>
</organism>
<comment type="catalytic activity">
    <reaction evidence="3">
        <text>L-methionyl-[protein] + [thioredoxin]-disulfide + H2O = L-methionyl-(R)-S-oxide-[protein] + [thioredoxin]-dithiol</text>
        <dbReference type="Rhea" id="RHEA:24164"/>
        <dbReference type="Rhea" id="RHEA-COMP:10698"/>
        <dbReference type="Rhea" id="RHEA-COMP:10700"/>
        <dbReference type="Rhea" id="RHEA-COMP:12313"/>
        <dbReference type="Rhea" id="RHEA-COMP:12314"/>
        <dbReference type="ChEBI" id="CHEBI:15377"/>
        <dbReference type="ChEBI" id="CHEBI:16044"/>
        <dbReference type="ChEBI" id="CHEBI:29950"/>
        <dbReference type="ChEBI" id="CHEBI:45764"/>
        <dbReference type="ChEBI" id="CHEBI:50058"/>
        <dbReference type="EC" id="1.8.4.12"/>
    </reaction>
</comment>
<dbReference type="InterPro" id="IPR028427">
    <property type="entry name" value="Met_Sox_Rdtase_MsrB"/>
</dbReference>
<evidence type="ECO:0000313" key="6">
    <source>
        <dbReference type="Proteomes" id="UP000886476"/>
    </source>
</evidence>
<dbReference type="RefSeq" id="WP_172115093.1">
    <property type="nucleotide sequence ID" value="NZ_JABFDM010000005.1"/>
</dbReference>
<dbReference type="PANTHER" id="PTHR10173">
    <property type="entry name" value="METHIONINE SULFOXIDE REDUCTASE"/>
    <property type="match status" value="1"/>
</dbReference>
<dbReference type="PANTHER" id="PTHR10173:SF57">
    <property type="entry name" value="PEPTIDE-METHIONINE (R)-S-OXIDE REDUCTASE"/>
    <property type="match status" value="1"/>
</dbReference>
<accession>A0ABX2CPF8</accession>
<dbReference type="GO" id="GO:0033743">
    <property type="term" value="F:peptide-methionine (R)-S-oxide reductase activity"/>
    <property type="evidence" value="ECO:0007669"/>
    <property type="project" value="UniProtKB-EC"/>
</dbReference>
<name>A0ABX2CPF8_9BRAD</name>
<dbReference type="NCBIfam" id="TIGR00357">
    <property type="entry name" value="peptide-methionine (R)-S-oxide reductase MsrB"/>
    <property type="match status" value="1"/>
</dbReference>
<reference evidence="5" key="1">
    <citation type="submission" date="2020-05" db="EMBL/GenBank/DDBJ databases">
        <title>Nod-independent and nitrogen-fixing Bradyrhizobium aeschynomene sp. nov. isolated from nodules of Aeschynomene indica.</title>
        <authorList>
            <person name="Zhang Z."/>
        </authorList>
    </citation>
    <scope>NUCLEOTIDE SEQUENCE</scope>
    <source>
        <strain evidence="5">83012</strain>
    </source>
</reference>
<feature type="domain" description="MsrB" evidence="4">
    <location>
        <begin position="41"/>
        <end position="162"/>
    </location>
</feature>
<gene>
    <name evidence="5" type="primary">msrB</name>
    <name evidence="5" type="ORF">HL667_32500</name>
</gene>
<dbReference type="Gene3D" id="2.170.150.20">
    <property type="entry name" value="Peptide methionine sulfoxide reductase"/>
    <property type="match status" value="1"/>
</dbReference>
<dbReference type="InterPro" id="IPR002579">
    <property type="entry name" value="Met_Sox_Rdtase_MsrB_dom"/>
</dbReference>
<comment type="caution">
    <text evidence="5">The sequence shown here is derived from an EMBL/GenBank/DDBJ whole genome shotgun (WGS) entry which is preliminary data.</text>
</comment>
<evidence type="ECO:0000256" key="2">
    <source>
        <dbReference type="ARBA" id="ARBA00023002"/>
    </source>
</evidence>
<evidence type="ECO:0000256" key="3">
    <source>
        <dbReference type="ARBA" id="ARBA00048488"/>
    </source>
</evidence>
<dbReference type="EC" id="1.8.4.12" evidence="1"/>
<dbReference type="SUPFAM" id="SSF51316">
    <property type="entry name" value="Mss4-like"/>
    <property type="match status" value="1"/>
</dbReference>
<dbReference type="EMBL" id="JABFDN010000022">
    <property type="protein sequence ID" value="NPU69750.1"/>
    <property type="molecule type" value="Genomic_DNA"/>
</dbReference>
<sequence>MIDRRMMFTTAAGLFGFAALRWFGGSEPARAAEKFEIEKTEAEWRAQLTPEQFDILRKEGTERPWTSPLLKEHRKGTFACAGCDLPLFSSDTKFDSGTGWPSFFKPLDNAVGTRQDKTYGMVRTEVHCRRCGGHLGHVFDDGPKPTGLRYCMDGLSLVFHPANPSST</sequence>
<dbReference type="InterPro" id="IPR011057">
    <property type="entry name" value="Mss4-like_sf"/>
</dbReference>
<dbReference type="Proteomes" id="UP000886476">
    <property type="component" value="Unassembled WGS sequence"/>
</dbReference>
<dbReference type="PROSITE" id="PS51790">
    <property type="entry name" value="MSRB"/>
    <property type="match status" value="1"/>
</dbReference>
<dbReference type="Pfam" id="PF01641">
    <property type="entry name" value="SelR"/>
    <property type="match status" value="1"/>
</dbReference>
<proteinExistence type="predicted"/>
<evidence type="ECO:0000259" key="4">
    <source>
        <dbReference type="PROSITE" id="PS51790"/>
    </source>
</evidence>
<keyword evidence="2 5" id="KW-0560">Oxidoreductase</keyword>
<evidence type="ECO:0000256" key="1">
    <source>
        <dbReference type="ARBA" id="ARBA00012499"/>
    </source>
</evidence>
<keyword evidence="6" id="KW-1185">Reference proteome</keyword>